<evidence type="ECO:0000313" key="2">
    <source>
        <dbReference type="Proteomes" id="UP001230986"/>
    </source>
</evidence>
<dbReference type="RefSeq" id="WP_286003994.1">
    <property type="nucleotide sequence ID" value="NZ_JASVEJ010000001.1"/>
</dbReference>
<dbReference type="EMBL" id="JASVEJ010000001">
    <property type="protein sequence ID" value="MDL5055886.1"/>
    <property type="molecule type" value="Genomic_DNA"/>
</dbReference>
<keyword evidence="2" id="KW-1185">Reference proteome</keyword>
<name>A0ABT7LV20_9CYAN</name>
<sequence>MNNEEQKAPELYLIETSVLQRMIDVLQTLPYNTVCNLIPDVIASAKPYDPPKITPEEVEP</sequence>
<protein>
    <submittedName>
        <fullName evidence="1">Uncharacterized protein</fullName>
    </submittedName>
</protein>
<evidence type="ECO:0000313" key="1">
    <source>
        <dbReference type="EMBL" id="MDL5055886.1"/>
    </source>
</evidence>
<accession>A0ABT7LV20</accession>
<comment type="caution">
    <text evidence="1">The sequence shown here is derived from an EMBL/GenBank/DDBJ whole genome shotgun (WGS) entry which is preliminary data.</text>
</comment>
<reference evidence="1 2" key="1">
    <citation type="submission" date="2023-06" db="EMBL/GenBank/DDBJ databases">
        <title>Whole genome sequence of Oscillatoria calcuttensis NRMC-F 0142.</title>
        <authorList>
            <person name="Shakena Fathima T."/>
            <person name="Muralitharan G."/>
            <person name="Thajuddin N."/>
        </authorList>
    </citation>
    <scope>NUCLEOTIDE SEQUENCE [LARGE SCALE GENOMIC DNA]</scope>
    <source>
        <strain evidence="1 2">NRMC-F 0142</strain>
    </source>
</reference>
<proteinExistence type="predicted"/>
<organism evidence="1 2">
    <name type="scientific">Geitlerinema calcuttense NRMC-F 0142</name>
    <dbReference type="NCBI Taxonomy" id="2922238"/>
    <lineage>
        <taxon>Bacteria</taxon>
        <taxon>Bacillati</taxon>
        <taxon>Cyanobacteriota</taxon>
        <taxon>Cyanophyceae</taxon>
        <taxon>Geitlerinematales</taxon>
        <taxon>Geitlerinemataceae</taxon>
        <taxon>Geitlerinema</taxon>
    </lineage>
</organism>
<gene>
    <name evidence="1" type="ORF">QQ055_00085</name>
</gene>
<dbReference type="Proteomes" id="UP001230986">
    <property type="component" value="Unassembled WGS sequence"/>
</dbReference>